<evidence type="ECO:0000256" key="1">
    <source>
        <dbReference type="SAM" id="MobiDB-lite"/>
    </source>
</evidence>
<dbReference type="EMBL" id="BGPR01002112">
    <property type="protein sequence ID" value="GBM67914.1"/>
    <property type="molecule type" value="Genomic_DNA"/>
</dbReference>
<dbReference type="Proteomes" id="UP000499080">
    <property type="component" value="Unassembled WGS sequence"/>
</dbReference>
<proteinExistence type="predicted"/>
<keyword evidence="3" id="KW-1185">Reference proteome</keyword>
<accession>A0A4Y2HR61</accession>
<feature type="region of interest" description="Disordered" evidence="1">
    <location>
        <begin position="1"/>
        <end position="30"/>
    </location>
</feature>
<organism evidence="2 3">
    <name type="scientific">Araneus ventricosus</name>
    <name type="common">Orbweaver spider</name>
    <name type="synonym">Epeira ventricosa</name>
    <dbReference type="NCBI Taxonomy" id="182803"/>
    <lineage>
        <taxon>Eukaryota</taxon>
        <taxon>Metazoa</taxon>
        <taxon>Ecdysozoa</taxon>
        <taxon>Arthropoda</taxon>
        <taxon>Chelicerata</taxon>
        <taxon>Arachnida</taxon>
        <taxon>Araneae</taxon>
        <taxon>Araneomorphae</taxon>
        <taxon>Entelegynae</taxon>
        <taxon>Araneoidea</taxon>
        <taxon>Araneidae</taxon>
        <taxon>Araneus</taxon>
    </lineage>
</organism>
<dbReference type="OrthoDB" id="10332119at2759"/>
<comment type="caution">
    <text evidence="2">The sequence shown here is derived from an EMBL/GenBank/DDBJ whole genome shotgun (WGS) entry which is preliminary data.</text>
</comment>
<evidence type="ECO:0000313" key="2">
    <source>
        <dbReference type="EMBL" id="GBM67914.1"/>
    </source>
</evidence>
<gene>
    <name evidence="2" type="ORF">AVEN_181363_1</name>
</gene>
<reference evidence="2 3" key="1">
    <citation type="journal article" date="2019" name="Sci. Rep.">
        <title>Orb-weaving spider Araneus ventricosus genome elucidates the spidroin gene catalogue.</title>
        <authorList>
            <person name="Kono N."/>
            <person name="Nakamura H."/>
            <person name="Ohtoshi R."/>
            <person name="Moran D.A.P."/>
            <person name="Shinohara A."/>
            <person name="Yoshida Y."/>
            <person name="Fujiwara M."/>
            <person name="Mori M."/>
            <person name="Tomita M."/>
            <person name="Arakawa K."/>
        </authorList>
    </citation>
    <scope>NUCLEOTIDE SEQUENCE [LARGE SCALE GENOMIC DNA]</scope>
</reference>
<dbReference type="AlphaFoldDB" id="A0A4Y2HR61"/>
<evidence type="ECO:0000313" key="3">
    <source>
        <dbReference type="Proteomes" id="UP000499080"/>
    </source>
</evidence>
<name>A0A4Y2HR61_ARAVE</name>
<sequence>MPQFAVGHQAEDTDGVTVNPRRDGDFSDAEDITDGFPDAVLLPAGLSCFLEDVPASVPAGATVLPGHW</sequence>
<protein>
    <submittedName>
        <fullName evidence="2">Uncharacterized protein</fullName>
    </submittedName>
</protein>